<organism evidence="1 2">
    <name type="scientific">Roseiconus nitratireducens</name>
    <dbReference type="NCBI Taxonomy" id="2605748"/>
    <lineage>
        <taxon>Bacteria</taxon>
        <taxon>Pseudomonadati</taxon>
        <taxon>Planctomycetota</taxon>
        <taxon>Planctomycetia</taxon>
        <taxon>Pirellulales</taxon>
        <taxon>Pirellulaceae</taxon>
        <taxon>Roseiconus</taxon>
    </lineage>
</organism>
<accession>A0A5M6D612</accession>
<evidence type="ECO:0000313" key="1">
    <source>
        <dbReference type="EMBL" id="KAA5540645.1"/>
    </source>
</evidence>
<proteinExistence type="predicted"/>
<evidence type="ECO:0000313" key="2">
    <source>
        <dbReference type="Proteomes" id="UP000324479"/>
    </source>
</evidence>
<dbReference type="Proteomes" id="UP000324479">
    <property type="component" value="Unassembled WGS sequence"/>
</dbReference>
<gene>
    <name evidence="1" type="ORF">FYK55_19820</name>
</gene>
<dbReference type="EMBL" id="VWOX01000012">
    <property type="protein sequence ID" value="KAA5540645.1"/>
    <property type="molecule type" value="Genomic_DNA"/>
</dbReference>
<sequence length="66" mass="7160">MIRSAISGKALAAGRCDQDHSWGATRHTRSGAIQQGDSRCRELFFVPRLAFAVDNAYRCSAAEMSG</sequence>
<keyword evidence="2" id="KW-1185">Reference proteome</keyword>
<dbReference type="RefSeq" id="WP_150078211.1">
    <property type="nucleotide sequence ID" value="NZ_VWOX01000012.1"/>
</dbReference>
<dbReference type="AlphaFoldDB" id="A0A5M6D612"/>
<protein>
    <submittedName>
        <fullName evidence="1">Uncharacterized protein</fullName>
    </submittedName>
</protein>
<reference evidence="1 2" key="1">
    <citation type="submission" date="2019-08" db="EMBL/GenBank/DDBJ databases">
        <authorList>
            <person name="Dhanesh K."/>
            <person name="Kumar G."/>
            <person name="Sasikala C."/>
            <person name="Venkata Ramana C."/>
        </authorList>
    </citation>
    <scope>NUCLEOTIDE SEQUENCE [LARGE SCALE GENOMIC DNA]</scope>
    <source>
        <strain evidence="1 2">JC645</strain>
    </source>
</reference>
<comment type="caution">
    <text evidence="1">The sequence shown here is derived from an EMBL/GenBank/DDBJ whole genome shotgun (WGS) entry which is preliminary data.</text>
</comment>
<name>A0A5M6D612_9BACT</name>